<protein>
    <submittedName>
        <fullName evidence="1">Uncharacterized protein</fullName>
    </submittedName>
</protein>
<reference evidence="2" key="1">
    <citation type="journal article" date="2023" name="G3 (Bethesda)">
        <title>Genome assembly and association tests identify interacting loci associated with vigor, precocity, and sex in interspecific pistachio rootstocks.</title>
        <authorList>
            <person name="Palmer W."/>
            <person name="Jacygrad E."/>
            <person name="Sagayaradj S."/>
            <person name="Cavanaugh K."/>
            <person name="Han R."/>
            <person name="Bertier L."/>
            <person name="Beede B."/>
            <person name="Kafkas S."/>
            <person name="Golino D."/>
            <person name="Preece J."/>
            <person name="Michelmore R."/>
        </authorList>
    </citation>
    <scope>NUCLEOTIDE SEQUENCE [LARGE SCALE GENOMIC DNA]</scope>
</reference>
<keyword evidence="2" id="KW-1185">Reference proteome</keyword>
<dbReference type="EMBL" id="CM047902">
    <property type="protein sequence ID" value="KAJ0095160.1"/>
    <property type="molecule type" value="Genomic_DNA"/>
</dbReference>
<organism evidence="1 2">
    <name type="scientific">Pistacia atlantica</name>
    <dbReference type="NCBI Taxonomy" id="434234"/>
    <lineage>
        <taxon>Eukaryota</taxon>
        <taxon>Viridiplantae</taxon>
        <taxon>Streptophyta</taxon>
        <taxon>Embryophyta</taxon>
        <taxon>Tracheophyta</taxon>
        <taxon>Spermatophyta</taxon>
        <taxon>Magnoliopsida</taxon>
        <taxon>eudicotyledons</taxon>
        <taxon>Gunneridae</taxon>
        <taxon>Pentapetalae</taxon>
        <taxon>rosids</taxon>
        <taxon>malvids</taxon>
        <taxon>Sapindales</taxon>
        <taxon>Anacardiaceae</taxon>
        <taxon>Pistacia</taxon>
    </lineage>
</organism>
<evidence type="ECO:0000313" key="1">
    <source>
        <dbReference type="EMBL" id="KAJ0095160.1"/>
    </source>
</evidence>
<evidence type="ECO:0000313" key="2">
    <source>
        <dbReference type="Proteomes" id="UP001164250"/>
    </source>
</evidence>
<proteinExistence type="predicted"/>
<comment type="caution">
    <text evidence="1">The sequence shown here is derived from an EMBL/GenBank/DDBJ whole genome shotgun (WGS) entry which is preliminary data.</text>
</comment>
<name>A0ACC1B865_9ROSI</name>
<sequence>MMAFQKGGKQLADPQRGPGSSSTLDLIKRKLQDSGTPVTSLVATVASGIVASELNGFKVVEVPVKGLPNENSKEKLKDANGDRKHEMLKERGVAPFSKWEKELPKIVFDPRFKVCPV</sequence>
<accession>A0ACC1B865</accession>
<gene>
    <name evidence="1" type="ORF">Patl1_15753</name>
</gene>
<dbReference type="Proteomes" id="UP001164250">
    <property type="component" value="Chromosome 6"/>
</dbReference>